<evidence type="ECO:0000256" key="8">
    <source>
        <dbReference type="SAM" id="MobiDB-lite"/>
    </source>
</evidence>
<feature type="transmembrane region" description="Helical" evidence="7">
    <location>
        <begin position="126"/>
        <end position="148"/>
    </location>
</feature>
<accession>A0ABY7M3W4</accession>
<evidence type="ECO:0000256" key="4">
    <source>
        <dbReference type="ARBA" id="ARBA00022692"/>
    </source>
</evidence>
<evidence type="ECO:0000313" key="10">
    <source>
        <dbReference type="EMBL" id="WBL35243.1"/>
    </source>
</evidence>
<evidence type="ECO:0000256" key="1">
    <source>
        <dbReference type="ARBA" id="ARBA00004651"/>
    </source>
</evidence>
<keyword evidence="5 7" id="KW-1133">Transmembrane helix</keyword>
<feature type="transmembrane region" description="Helical" evidence="7">
    <location>
        <begin position="247"/>
        <end position="270"/>
    </location>
</feature>
<organism evidence="10 11">
    <name type="scientific">Tepidiforma flava</name>
    <dbReference type="NCBI Taxonomy" id="3004094"/>
    <lineage>
        <taxon>Bacteria</taxon>
        <taxon>Bacillati</taxon>
        <taxon>Chloroflexota</taxon>
        <taxon>Tepidiformia</taxon>
        <taxon>Tepidiformales</taxon>
        <taxon>Tepidiformaceae</taxon>
        <taxon>Tepidiforma</taxon>
    </lineage>
</organism>
<dbReference type="Pfam" id="PF00528">
    <property type="entry name" value="BPD_transp_1"/>
    <property type="match status" value="1"/>
</dbReference>
<evidence type="ECO:0000313" key="11">
    <source>
        <dbReference type="Proteomes" id="UP001212803"/>
    </source>
</evidence>
<feature type="transmembrane region" description="Helical" evidence="7">
    <location>
        <begin position="28"/>
        <end position="49"/>
    </location>
</feature>
<protein>
    <submittedName>
        <fullName evidence="10">ABC transporter permease</fullName>
    </submittedName>
</protein>
<comment type="similarity">
    <text evidence="7">Belongs to the binding-protein-dependent transport system permease family.</text>
</comment>
<dbReference type="CDD" id="cd06261">
    <property type="entry name" value="TM_PBP2"/>
    <property type="match status" value="1"/>
</dbReference>
<reference evidence="10 11" key="1">
    <citation type="journal article" date="2023" name="ISME J.">
        <title>Thermophilic Dehalococcoidia with unusual traits shed light on an unexpected past.</title>
        <authorList>
            <person name="Palmer M."/>
            <person name="Covington J.K."/>
            <person name="Zhou E.M."/>
            <person name="Thomas S.C."/>
            <person name="Habib N."/>
            <person name="Seymour C.O."/>
            <person name="Lai D."/>
            <person name="Johnston J."/>
            <person name="Hashimi A."/>
            <person name="Jiao J.Y."/>
            <person name="Muok A.R."/>
            <person name="Liu L."/>
            <person name="Xian W.D."/>
            <person name="Zhi X.Y."/>
            <person name="Li M.M."/>
            <person name="Silva L.P."/>
            <person name="Bowen B.P."/>
            <person name="Louie K."/>
            <person name="Briegel A."/>
            <person name="Pett-Ridge J."/>
            <person name="Weber P.K."/>
            <person name="Tocheva E.I."/>
            <person name="Woyke T."/>
            <person name="Northen T.R."/>
            <person name="Mayali X."/>
            <person name="Li W.J."/>
            <person name="Hedlund B.P."/>
        </authorList>
    </citation>
    <scope>NUCLEOTIDE SEQUENCE [LARGE SCALE GENOMIC DNA]</scope>
    <source>
        <strain evidence="10 11">YIM 72310</strain>
    </source>
</reference>
<feature type="domain" description="ABC transmembrane type-1" evidence="9">
    <location>
        <begin position="1"/>
        <end position="199"/>
    </location>
</feature>
<dbReference type="Gene3D" id="1.10.3720.10">
    <property type="entry name" value="MetI-like"/>
    <property type="match status" value="1"/>
</dbReference>
<keyword evidence="11" id="KW-1185">Reference proteome</keyword>
<dbReference type="SUPFAM" id="SSF161098">
    <property type="entry name" value="MetI-like"/>
    <property type="match status" value="1"/>
</dbReference>
<keyword evidence="4 7" id="KW-0812">Transmembrane</keyword>
<dbReference type="PANTHER" id="PTHR43163">
    <property type="entry name" value="DIPEPTIDE TRANSPORT SYSTEM PERMEASE PROTEIN DPPB-RELATED"/>
    <property type="match status" value="1"/>
</dbReference>
<dbReference type="PROSITE" id="PS50928">
    <property type="entry name" value="ABC_TM1"/>
    <property type="match status" value="1"/>
</dbReference>
<dbReference type="EMBL" id="CP115149">
    <property type="protein sequence ID" value="WBL35243.1"/>
    <property type="molecule type" value="Genomic_DNA"/>
</dbReference>
<dbReference type="InterPro" id="IPR000515">
    <property type="entry name" value="MetI-like"/>
</dbReference>
<keyword evidence="2 7" id="KW-0813">Transport</keyword>
<keyword evidence="6 7" id="KW-0472">Membrane</keyword>
<dbReference type="Proteomes" id="UP001212803">
    <property type="component" value="Chromosome"/>
</dbReference>
<feature type="compositionally biased region" description="Basic and acidic residues" evidence="8">
    <location>
        <begin position="304"/>
        <end position="320"/>
    </location>
</feature>
<feature type="region of interest" description="Disordered" evidence="8">
    <location>
        <begin position="277"/>
        <end position="320"/>
    </location>
</feature>
<evidence type="ECO:0000256" key="2">
    <source>
        <dbReference type="ARBA" id="ARBA00022448"/>
    </source>
</evidence>
<evidence type="ECO:0000256" key="7">
    <source>
        <dbReference type="RuleBase" id="RU363032"/>
    </source>
</evidence>
<keyword evidence="3" id="KW-1003">Cell membrane</keyword>
<evidence type="ECO:0000256" key="3">
    <source>
        <dbReference type="ARBA" id="ARBA00022475"/>
    </source>
</evidence>
<comment type="subcellular location">
    <subcellularLocation>
        <location evidence="1 7">Cell membrane</location>
        <topology evidence="1 7">Multi-pass membrane protein</topology>
    </subcellularLocation>
</comment>
<sequence>MFALIVAIPIGVISAVRQDSALDYVLRVLSIGLALSIPGFWLGTMLIVFPAKWWGYAPPVGYVDIWEDPLKNLEQLYLPAISLGLALSASLARVTRSSMLEVFRQDYIRTARAKGLRERMVVFRHALQNAMIPVVTLFGLQFGVLLGGTVVLENIYSLPGLGLLTFTSVTIKDYPQVQGLVLFFAAVLVTINLLVDLSYAWFDPRIRYVVMSAEAVSAAPAITGALPRRPGRLARLWRIARQKPLGAAAGVVCILLILVIALGSGCAGAAGGGCGRPGEEPAAAAAEPEPPVRDRQPVPGHLQPGDHREPDFAGHRVRGGGDRDAAGGRCWGWWPWGSSGGGWTCW</sequence>
<proteinExistence type="inferred from homology"/>
<dbReference type="PANTHER" id="PTHR43163:SF6">
    <property type="entry name" value="DIPEPTIDE TRANSPORT SYSTEM PERMEASE PROTEIN DPPB-RELATED"/>
    <property type="match status" value="1"/>
</dbReference>
<gene>
    <name evidence="10" type="ORF">O0235_10640</name>
</gene>
<evidence type="ECO:0000256" key="5">
    <source>
        <dbReference type="ARBA" id="ARBA00022989"/>
    </source>
</evidence>
<dbReference type="InterPro" id="IPR035906">
    <property type="entry name" value="MetI-like_sf"/>
</dbReference>
<feature type="transmembrane region" description="Helical" evidence="7">
    <location>
        <begin position="180"/>
        <end position="202"/>
    </location>
</feature>
<evidence type="ECO:0000259" key="9">
    <source>
        <dbReference type="PROSITE" id="PS50928"/>
    </source>
</evidence>
<name>A0ABY7M3W4_9CHLR</name>
<dbReference type="RefSeq" id="WP_270055770.1">
    <property type="nucleotide sequence ID" value="NZ_CP115149.1"/>
</dbReference>
<evidence type="ECO:0000256" key="6">
    <source>
        <dbReference type="ARBA" id="ARBA00023136"/>
    </source>
</evidence>